<dbReference type="InterPro" id="IPR017441">
    <property type="entry name" value="Protein_kinase_ATP_BS"/>
</dbReference>
<evidence type="ECO:0000256" key="7">
    <source>
        <dbReference type="PROSITE-ProRule" id="PRU10141"/>
    </source>
</evidence>
<organism evidence="10 11">
    <name type="scientific">Actinoplanes derwentensis</name>
    <dbReference type="NCBI Taxonomy" id="113562"/>
    <lineage>
        <taxon>Bacteria</taxon>
        <taxon>Bacillati</taxon>
        <taxon>Actinomycetota</taxon>
        <taxon>Actinomycetes</taxon>
        <taxon>Micromonosporales</taxon>
        <taxon>Micromonosporaceae</taxon>
        <taxon>Actinoplanes</taxon>
    </lineage>
</organism>
<feature type="compositionally biased region" description="Low complexity" evidence="8">
    <location>
        <begin position="576"/>
        <end position="593"/>
    </location>
</feature>
<dbReference type="PROSITE" id="PS50011">
    <property type="entry name" value="PROTEIN_KINASE_DOM"/>
    <property type="match status" value="1"/>
</dbReference>
<dbReference type="Pfam" id="PF00069">
    <property type="entry name" value="Pkinase"/>
    <property type="match status" value="1"/>
</dbReference>
<dbReference type="Gene3D" id="1.10.510.10">
    <property type="entry name" value="Transferase(Phosphotransferase) domain 1"/>
    <property type="match status" value="1"/>
</dbReference>
<sequence length="839" mass="87540">MTVRQRLVAGRYRLREPVGAGGMGRVWLARDEMLHRDVAVKEIVPPDWMTDAEQARLRQRTLREARSAARLNHPHVVRIYDVVHADGLSWIVMEYVPSRSLHQVLQEDGPYEPVVAARIGLAVLDALAAAHRAGVLHRDVKPHNVLIGTDGRVVLTDFGLATYVDDGTVTAPGLIVGSPQYVSPERGLDGASTVESDLWSLGATLYAAVEGRSPYARETAMATLAALATEPPDPPVRAGPLTPILGGLLRYEPADRLTAPEVERRLRMIVVADPREIPPLPTQRTPRSAAAAEPRPPVPKASGPSRPKRAAAVPTDPPVAPEPPVAPFMRAAPERPVAESWSDGSTVTDMPVEPEPRSVSGQAPVRRPGPEPGVEPGPGPELEPEPEPELEPEPPAGAGAGTGVGSGGGTGTGTGSVSEEPASSAAPEPEIISPNRSGGQEMVLASPKPGPIISGQIVKPSRLSRLGRARIRVTRARLSATGLVVLLLGGSLLAGYVTELNDPSPQVFLPAPLSASAAESAEPAGSSPPVSGDPADSAGSPGMPSPRPGTPQPPVGLPGMPAETTPPHSASPDATLSGPQSPGPISSGPLSQGANSPGMQSPGTLSQGANPPGTQSPGVVSSGSVPPGAGTGQRRLPAATPTPGSASEKATSRAVAYSPVRCDSARPAGLPRTPQRGAARGVKGLTLQAGWSYFNDGSGFHIAVPDGWTYQRVGSTYCFRSPRSARVMSFDTGRDPAADPLTAFQDDERRIARSGNPPGYALIGIASVPLLNKAADWEFRYRSPAGGSRHASVRWFVSNGRAYTLGWSTPSKTWKSDLLKIQMIRGTFYASRTTSTPPP</sequence>
<feature type="binding site" evidence="7">
    <location>
        <position position="41"/>
    </location>
    <ligand>
        <name>ATP</name>
        <dbReference type="ChEBI" id="CHEBI:30616"/>
    </ligand>
</feature>
<feature type="compositionally biased region" description="Pro residues" evidence="8">
    <location>
        <begin position="370"/>
        <end position="381"/>
    </location>
</feature>
<name>A0A1H2D5P2_9ACTN</name>
<feature type="compositionally biased region" description="Polar residues" evidence="8">
    <location>
        <begin position="594"/>
        <end position="609"/>
    </location>
</feature>
<dbReference type="InterPro" id="IPR000719">
    <property type="entry name" value="Prot_kinase_dom"/>
</dbReference>
<dbReference type="EC" id="2.7.11.1" evidence="1"/>
<proteinExistence type="predicted"/>
<evidence type="ECO:0000313" key="11">
    <source>
        <dbReference type="Proteomes" id="UP000198688"/>
    </source>
</evidence>
<evidence type="ECO:0000259" key="9">
    <source>
        <dbReference type="PROSITE" id="PS50011"/>
    </source>
</evidence>
<dbReference type="InterPro" id="IPR011009">
    <property type="entry name" value="Kinase-like_dom_sf"/>
</dbReference>
<feature type="compositionally biased region" description="Pro residues" evidence="8">
    <location>
        <begin position="315"/>
        <end position="326"/>
    </location>
</feature>
<feature type="compositionally biased region" description="Low complexity" evidence="8">
    <location>
        <begin position="284"/>
        <end position="293"/>
    </location>
</feature>
<dbReference type="EMBL" id="LT629758">
    <property type="protein sequence ID" value="SDT77914.1"/>
    <property type="molecule type" value="Genomic_DNA"/>
</dbReference>
<keyword evidence="6 7" id="KW-0067">ATP-binding</keyword>
<dbReference type="InterPro" id="IPR008271">
    <property type="entry name" value="Ser/Thr_kinase_AS"/>
</dbReference>
<feature type="compositionally biased region" description="Pro residues" evidence="8">
    <location>
        <begin position="543"/>
        <end position="556"/>
    </location>
</feature>
<keyword evidence="4 7" id="KW-0547">Nucleotide-binding</keyword>
<dbReference type="PANTHER" id="PTHR43289:SF6">
    <property type="entry name" value="SERINE_THREONINE-PROTEIN KINASE NEKL-3"/>
    <property type="match status" value="1"/>
</dbReference>
<keyword evidence="5 10" id="KW-0418">Kinase</keyword>
<dbReference type="GO" id="GO:0005524">
    <property type="term" value="F:ATP binding"/>
    <property type="evidence" value="ECO:0007669"/>
    <property type="project" value="UniProtKB-UniRule"/>
</dbReference>
<dbReference type="GO" id="GO:0004674">
    <property type="term" value="F:protein serine/threonine kinase activity"/>
    <property type="evidence" value="ECO:0007669"/>
    <property type="project" value="UniProtKB-KW"/>
</dbReference>
<dbReference type="PROSITE" id="PS00108">
    <property type="entry name" value="PROTEIN_KINASE_ST"/>
    <property type="match status" value="1"/>
</dbReference>
<dbReference type="PANTHER" id="PTHR43289">
    <property type="entry name" value="MITOGEN-ACTIVATED PROTEIN KINASE KINASE KINASE 20-RELATED"/>
    <property type="match status" value="1"/>
</dbReference>
<dbReference type="STRING" id="113562.SAMN04489716_8155"/>
<evidence type="ECO:0000256" key="2">
    <source>
        <dbReference type="ARBA" id="ARBA00022527"/>
    </source>
</evidence>
<evidence type="ECO:0000256" key="5">
    <source>
        <dbReference type="ARBA" id="ARBA00022777"/>
    </source>
</evidence>
<dbReference type="SMART" id="SM00220">
    <property type="entry name" value="S_TKc"/>
    <property type="match status" value="1"/>
</dbReference>
<dbReference type="Proteomes" id="UP000198688">
    <property type="component" value="Chromosome I"/>
</dbReference>
<evidence type="ECO:0000313" key="10">
    <source>
        <dbReference type="EMBL" id="SDT77914.1"/>
    </source>
</evidence>
<feature type="compositionally biased region" description="Acidic residues" evidence="8">
    <location>
        <begin position="382"/>
        <end position="392"/>
    </location>
</feature>
<keyword evidence="3" id="KW-0808">Transferase</keyword>
<dbReference type="PROSITE" id="PS00107">
    <property type="entry name" value="PROTEIN_KINASE_ATP"/>
    <property type="match status" value="1"/>
</dbReference>
<dbReference type="AlphaFoldDB" id="A0A1H2D5P2"/>
<feature type="domain" description="Protein kinase" evidence="9">
    <location>
        <begin position="12"/>
        <end position="270"/>
    </location>
</feature>
<feature type="region of interest" description="Disordered" evidence="8">
    <location>
        <begin position="519"/>
        <end position="678"/>
    </location>
</feature>
<keyword evidence="2 10" id="KW-0723">Serine/threonine-protein kinase</keyword>
<dbReference type="SUPFAM" id="SSF56112">
    <property type="entry name" value="Protein kinase-like (PK-like)"/>
    <property type="match status" value="1"/>
</dbReference>
<evidence type="ECO:0000256" key="4">
    <source>
        <dbReference type="ARBA" id="ARBA00022741"/>
    </source>
</evidence>
<evidence type="ECO:0000256" key="3">
    <source>
        <dbReference type="ARBA" id="ARBA00022679"/>
    </source>
</evidence>
<evidence type="ECO:0000256" key="6">
    <source>
        <dbReference type="ARBA" id="ARBA00022840"/>
    </source>
</evidence>
<dbReference type="CDD" id="cd14014">
    <property type="entry name" value="STKc_PknB_like"/>
    <property type="match status" value="1"/>
</dbReference>
<accession>A0A1H2D5P2</accession>
<feature type="compositionally biased region" description="Low complexity" evidence="8">
    <location>
        <begin position="415"/>
        <end position="434"/>
    </location>
</feature>
<evidence type="ECO:0000256" key="1">
    <source>
        <dbReference type="ARBA" id="ARBA00012513"/>
    </source>
</evidence>
<feature type="compositionally biased region" description="Gly residues" evidence="8">
    <location>
        <begin position="398"/>
        <end position="414"/>
    </location>
</feature>
<gene>
    <name evidence="10" type="ORF">SAMN04489716_8155</name>
</gene>
<protein>
    <recommendedName>
        <fullName evidence="1">non-specific serine/threonine protein kinase</fullName>
        <ecNumber evidence="1">2.7.11.1</ecNumber>
    </recommendedName>
</protein>
<evidence type="ECO:0000256" key="8">
    <source>
        <dbReference type="SAM" id="MobiDB-lite"/>
    </source>
</evidence>
<dbReference type="RefSeq" id="WP_231953738.1">
    <property type="nucleotide sequence ID" value="NZ_BOMJ01000022.1"/>
</dbReference>
<feature type="compositionally biased region" description="Low complexity" evidence="8">
    <location>
        <begin position="611"/>
        <end position="628"/>
    </location>
</feature>
<feature type="region of interest" description="Disordered" evidence="8">
    <location>
        <begin position="277"/>
        <end position="454"/>
    </location>
</feature>
<keyword evidence="11" id="KW-1185">Reference proteome</keyword>
<reference evidence="10 11" key="1">
    <citation type="submission" date="2016-10" db="EMBL/GenBank/DDBJ databases">
        <authorList>
            <person name="de Groot N.N."/>
        </authorList>
    </citation>
    <scope>NUCLEOTIDE SEQUENCE [LARGE SCALE GENOMIC DNA]</scope>
    <source>
        <strain evidence="10 11">DSM 43941</strain>
    </source>
</reference>
<feature type="compositionally biased region" description="Low complexity" evidence="8">
    <location>
        <begin position="519"/>
        <end position="532"/>
    </location>
</feature>
<dbReference type="Gene3D" id="3.30.200.20">
    <property type="entry name" value="Phosphorylase Kinase, domain 1"/>
    <property type="match status" value="1"/>
</dbReference>